<feature type="binding site" evidence="5">
    <location>
        <position position="41"/>
    </location>
    <ligand>
        <name>isopentenyl diphosphate</name>
        <dbReference type="ChEBI" id="CHEBI:128769"/>
    </ligand>
</feature>
<feature type="active site" description="Proton donor" evidence="5">
    <location>
        <position position="126"/>
    </location>
</feature>
<comment type="pathway">
    <text evidence="5">Isoprenoid biosynthesis; isopentenyl diphosphate biosynthesis via DXP pathway; isopentenyl diphosphate from 1-deoxy-D-xylulose 5-phosphate: step 6/6.</text>
</comment>
<evidence type="ECO:0000256" key="1">
    <source>
        <dbReference type="ARBA" id="ARBA00022485"/>
    </source>
</evidence>
<dbReference type="GO" id="GO:0019288">
    <property type="term" value="P:isopentenyl diphosphate biosynthetic process, methylerythritol 4-phosphate pathway"/>
    <property type="evidence" value="ECO:0007669"/>
    <property type="project" value="UniProtKB-UniRule"/>
</dbReference>
<evidence type="ECO:0000313" key="7">
    <source>
        <dbReference type="Proteomes" id="UP000520592"/>
    </source>
</evidence>
<feature type="binding site" evidence="5">
    <location>
        <position position="224"/>
    </location>
    <ligand>
        <name>(2E)-4-hydroxy-3-methylbut-2-enyl diphosphate</name>
        <dbReference type="ChEBI" id="CHEBI:128753"/>
    </ligand>
</feature>
<feature type="binding site" evidence="5">
    <location>
        <position position="41"/>
    </location>
    <ligand>
        <name>(2E)-4-hydroxy-3-methylbut-2-enyl diphosphate</name>
        <dbReference type="ChEBI" id="CHEBI:128753"/>
    </ligand>
</feature>
<dbReference type="Gene3D" id="3.40.1010.20">
    <property type="entry name" value="4-hydroxy-3-methylbut-2-enyl diphosphate reductase, catalytic domain"/>
    <property type="match status" value="2"/>
</dbReference>
<proteinExistence type="inferred from homology"/>
<keyword evidence="4 5" id="KW-0411">Iron-sulfur</keyword>
<dbReference type="NCBIfam" id="NF002190">
    <property type="entry name" value="PRK01045.1-4"/>
    <property type="match status" value="1"/>
</dbReference>
<accession>A0A7Y7YA66</accession>
<evidence type="ECO:0000256" key="3">
    <source>
        <dbReference type="ARBA" id="ARBA00023004"/>
    </source>
</evidence>
<dbReference type="GO" id="GO:0051745">
    <property type="term" value="F:4-hydroxy-3-methylbut-2-enyl diphosphate reductase activity"/>
    <property type="evidence" value="ECO:0007669"/>
    <property type="project" value="UniProtKB-UniRule"/>
</dbReference>
<dbReference type="RefSeq" id="WP_177056952.1">
    <property type="nucleotide sequence ID" value="NZ_JACAPS010000011.1"/>
</dbReference>
<organism evidence="6 7">
    <name type="scientific">Pseudomonas gingeri</name>
    <dbReference type="NCBI Taxonomy" id="117681"/>
    <lineage>
        <taxon>Bacteria</taxon>
        <taxon>Pseudomonadati</taxon>
        <taxon>Pseudomonadota</taxon>
        <taxon>Gammaproteobacteria</taxon>
        <taxon>Pseudomonadales</taxon>
        <taxon>Pseudomonadaceae</taxon>
        <taxon>Pseudomonas</taxon>
    </lineage>
</organism>
<dbReference type="PANTHER" id="PTHR30426">
    <property type="entry name" value="4-HYDROXY-3-METHYLBUT-2-ENYL DIPHOSPHATE REDUCTASE"/>
    <property type="match status" value="1"/>
</dbReference>
<feature type="binding site" evidence="5">
    <location>
        <position position="74"/>
    </location>
    <ligand>
        <name>(2E)-4-hydroxy-3-methylbut-2-enyl diphosphate</name>
        <dbReference type="ChEBI" id="CHEBI:128753"/>
    </ligand>
</feature>
<feature type="binding site" evidence="5">
    <location>
        <position position="194"/>
    </location>
    <ligand>
        <name>[4Fe-4S] cluster</name>
        <dbReference type="ChEBI" id="CHEBI:49883"/>
    </ligand>
</feature>
<dbReference type="AlphaFoldDB" id="A0A7Y7YA66"/>
<dbReference type="GO" id="GO:0051539">
    <property type="term" value="F:4 iron, 4 sulfur cluster binding"/>
    <property type="evidence" value="ECO:0007669"/>
    <property type="project" value="UniProtKB-UniRule"/>
</dbReference>
<evidence type="ECO:0000256" key="2">
    <source>
        <dbReference type="ARBA" id="ARBA00022723"/>
    </source>
</evidence>
<dbReference type="EC" id="1.17.7.4" evidence="5"/>
<evidence type="ECO:0000313" key="6">
    <source>
        <dbReference type="EMBL" id="NWC32687.1"/>
    </source>
</evidence>
<dbReference type="NCBIfam" id="NF002188">
    <property type="entry name" value="PRK01045.1-2"/>
    <property type="match status" value="1"/>
</dbReference>
<comment type="caution">
    <text evidence="5">Lacks conserved residue(s) required for the propagation of feature annotation.</text>
</comment>
<gene>
    <name evidence="5 6" type="primary">ispH</name>
    <name evidence="6" type="synonym">lytB</name>
    <name evidence="6" type="ORF">HX876_09805</name>
</gene>
<protein>
    <recommendedName>
        <fullName evidence="5">4-hydroxy-3-methylbut-2-enyl diphosphate reductase</fullName>
        <shortName evidence="5">HMBPP reductase</shortName>
        <ecNumber evidence="5">1.17.7.4</ecNumber>
    </recommendedName>
</protein>
<feature type="binding site" evidence="5">
    <location>
        <position position="222"/>
    </location>
    <ligand>
        <name>isopentenyl diphosphate</name>
        <dbReference type="ChEBI" id="CHEBI:128769"/>
    </ligand>
</feature>
<feature type="binding site" evidence="5">
    <location>
        <position position="164"/>
    </location>
    <ligand>
        <name>(2E)-4-hydroxy-3-methylbut-2-enyl diphosphate</name>
        <dbReference type="ChEBI" id="CHEBI:128753"/>
    </ligand>
</feature>
<evidence type="ECO:0000256" key="5">
    <source>
        <dbReference type="HAMAP-Rule" id="MF_00191"/>
    </source>
</evidence>
<dbReference type="GO" id="GO:0016114">
    <property type="term" value="P:terpenoid biosynthetic process"/>
    <property type="evidence" value="ECO:0007669"/>
    <property type="project" value="UniProtKB-UniRule"/>
</dbReference>
<comment type="pathway">
    <text evidence="5">Isoprenoid biosynthesis; dimethylallyl diphosphate biosynthesis; dimethylallyl diphosphate from (2E)-4-hydroxy-3-methylbutenyl diphosphate: step 1/1.</text>
</comment>
<feature type="binding site" evidence="5">
    <location>
        <position position="266"/>
    </location>
    <ligand>
        <name>dimethylallyl diphosphate</name>
        <dbReference type="ChEBI" id="CHEBI:57623"/>
    </ligand>
</feature>
<feature type="binding site" evidence="5">
    <location>
        <position position="222"/>
    </location>
    <ligand>
        <name>dimethylallyl diphosphate</name>
        <dbReference type="ChEBI" id="CHEBI:57623"/>
    </ligand>
</feature>
<reference evidence="6 7" key="1">
    <citation type="submission" date="2020-04" db="EMBL/GenBank/DDBJ databases">
        <title>Molecular characterization of pseudomonads from Agaricus bisporus reveal novel blotch 2 pathogens in Western Europe.</title>
        <authorList>
            <person name="Taparia T."/>
            <person name="Krijger M."/>
            <person name="Haynes E."/>
            <person name="Elpinstone J.G."/>
            <person name="Noble R."/>
            <person name="Van Der Wolf J."/>
        </authorList>
    </citation>
    <scope>NUCLEOTIDE SEQUENCE [LARGE SCALE GENOMIC DNA]</scope>
    <source>
        <strain evidence="6 7">IPO3737</strain>
    </source>
</reference>
<dbReference type="UniPathway" id="UPA00059">
    <property type="reaction ID" value="UER00105"/>
</dbReference>
<evidence type="ECO:0000256" key="4">
    <source>
        <dbReference type="ARBA" id="ARBA00023014"/>
    </source>
</evidence>
<feature type="binding site" evidence="5">
    <location>
        <position position="266"/>
    </location>
    <ligand>
        <name>(2E)-4-hydroxy-3-methylbut-2-enyl diphosphate</name>
        <dbReference type="ChEBI" id="CHEBI:128753"/>
    </ligand>
</feature>
<keyword evidence="2 5" id="KW-0479">Metal-binding</keyword>
<feature type="binding site" evidence="5">
    <location>
        <position position="266"/>
    </location>
    <ligand>
        <name>isopentenyl diphosphate</name>
        <dbReference type="ChEBI" id="CHEBI:128769"/>
    </ligand>
</feature>
<dbReference type="InterPro" id="IPR003451">
    <property type="entry name" value="LytB/IspH"/>
</dbReference>
<feature type="binding site" evidence="5">
    <location>
        <position position="96"/>
    </location>
    <ligand>
        <name>[4Fe-4S] cluster</name>
        <dbReference type="ChEBI" id="CHEBI:49883"/>
    </ligand>
</feature>
<feature type="binding site" evidence="5">
    <location>
        <position position="224"/>
    </location>
    <ligand>
        <name>isopentenyl diphosphate</name>
        <dbReference type="ChEBI" id="CHEBI:128769"/>
    </ligand>
</feature>
<comment type="caution">
    <text evidence="6">The sequence shown here is derived from an EMBL/GenBank/DDBJ whole genome shotgun (WGS) entry which is preliminary data.</text>
</comment>
<dbReference type="Proteomes" id="UP000520592">
    <property type="component" value="Unassembled WGS sequence"/>
</dbReference>
<name>A0A7Y7YA66_9PSED</name>
<sequence length="310" mass="33379">MNVILAQPRGFCAGVVRAIDIVELALEQYGVPVYVRHEIVHNRHVVDSLKAQGAIFVDELDEVPVEAIAVFSAHGVARVVEDAARQRQLRVLDATCPLVAKVHNQGRQYAAKGYQVVLIGDVGHPEVVGILGQIPAPVVVVRDVEQVQALPFAPDTPLAYITQTTLSVDDTRAVVLALQRRYPGIVGPDTRDICYAVQNRQNALRSLSQCVDLMLVVGAANSANTVTLHALADETGVPAYRVADGSELDRQWFRDIETVGITAGASTPEALVDDVIAALAKLAPLTIKTLPGREEQVRFNLPNGLIARGC</sequence>
<keyword evidence="5" id="KW-0414">Isoprene biosynthesis</keyword>
<dbReference type="PANTHER" id="PTHR30426:SF0">
    <property type="entry name" value="4-HYDROXY-3-METHYLBUT-2-ENYL DIPHOSPHATE REDUCTASE"/>
    <property type="match status" value="1"/>
</dbReference>
<feature type="binding site" evidence="5">
    <location>
        <position position="74"/>
    </location>
    <ligand>
        <name>dimethylallyl diphosphate</name>
        <dbReference type="ChEBI" id="CHEBI:57623"/>
    </ligand>
</feature>
<feature type="binding site" evidence="5">
    <location>
        <position position="224"/>
    </location>
    <ligand>
        <name>dimethylallyl diphosphate</name>
        <dbReference type="ChEBI" id="CHEBI:57623"/>
    </ligand>
</feature>
<comment type="similarity">
    <text evidence="5">Belongs to the IspH family.</text>
</comment>
<dbReference type="Pfam" id="PF02401">
    <property type="entry name" value="LYTB"/>
    <property type="match status" value="1"/>
</dbReference>
<dbReference type="GO" id="GO:0050992">
    <property type="term" value="P:dimethylallyl diphosphate biosynthetic process"/>
    <property type="evidence" value="ECO:0007669"/>
    <property type="project" value="UniProtKB-UniRule"/>
</dbReference>
<keyword evidence="3 5" id="KW-0408">Iron</keyword>
<feature type="binding site" evidence="5">
    <location>
        <position position="124"/>
    </location>
    <ligand>
        <name>isopentenyl diphosphate</name>
        <dbReference type="ChEBI" id="CHEBI:128769"/>
    </ligand>
</feature>
<feature type="binding site" evidence="5">
    <location>
        <position position="222"/>
    </location>
    <ligand>
        <name>(2E)-4-hydroxy-3-methylbut-2-enyl diphosphate</name>
        <dbReference type="ChEBI" id="CHEBI:128753"/>
    </ligand>
</feature>
<dbReference type="CDD" id="cd13944">
    <property type="entry name" value="lytB_ispH"/>
    <property type="match status" value="1"/>
</dbReference>
<comment type="cofactor">
    <cofactor evidence="5">
        <name>[4Fe-4S] cluster</name>
        <dbReference type="ChEBI" id="CHEBI:49883"/>
    </cofactor>
    <text evidence="5">Binds 1 [4Fe-4S] cluster per subunit.</text>
</comment>
<feature type="binding site" evidence="5">
    <location>
        <position position="12"/>
    </location>
    <ligand>
        <name>[4Fe-4S] cluster</name>
        <dbReference type="ChEBI" id="CHEBI:49883"/>
    </ligand>
</feature>
<feature type="binding site" evidence="5">
    <location>
        <position position="41"/>
    </location>
    <ligand>
        <name>dimethylallyl diphosphate</name>
        <dbReference type="ChEBI" id="CHEBI:57623"/>
    </ligand>
</feature>
<dbReference type="Gene3D" id="3.40.50.11270">
    <property type="match status" value="1"/>
</dbReference>
<feature type="binding site" evidence="5">
    <location>
        <position position="124"/>
    </location>
    <ligand>
        <name>dimethylallyl diphosphate</name>
        <dbReference type="ChEBI" id="CHEBI:57623"/>
    </ligand>
</feature>
<comment type="catalytic activity">
    <reaction evidence="5">
        <text>dimethylallyl diphosphate + 2 oxidized [2Fe-2S]-[ferredoxin] + H2O = (2E)-4-hydroxy-3-methylbut-2-enyl diphosphate + 2 reduced [2Fe-2S]-[ferredoxin] + 2 H(+)</text>
        <dbReference type="Rhea" id="RHEA:24825"/>
        <dbReference type="Rhea" id="RHEA-COMP:10000"/>
        <dbReference type="Rhea" id="RHEA-COMP:10001"/>
        <dbReference type="ChEBI" id="CHEBI:15377"/>
        <dbReference type="ChEBI" id="CHEBI:15378"/>
        <dbReference type="ChEBI" id="CHEBI:33737"/>
        <dbReference type="ChEBI" id="CHEBI:33738"/>
        <dbReference type="ChEBI" id="CHEBI:57623"/>
        <dbReference type="ChEBI" id="CHEBI:128753"/>
        <dbReference type="EC" id="1.17.7.4"/>
    </reaction>
</comment>
<dbReference type="HAMAP" id="MF_00191">
    <property type="entry name" value="IspH"/>
    <property type="match status" value="1"/>
</dbReference>
<keyword evidence="5 6" id="KW-0560">Oxidoreductase</keyword>
<feature type="binding site" evidence="5">
    <location>
        <position position="124"/>
    </location>
    <ligand>
        <name>(2E)-4-hydroxy-3-methylbut-2-enyl diphosphate</name>
        <dbReference type="ChEBI" id="CHEBI:128753"/>
    </ligand>
</feature>
<dbReference type="EMBL" id="JACAQD010000011">
    <property type="protein sequence ID" value="NWC32687.1"/>
    <property type="molecule type" value="Genomic_DNA"/>
</dbReference>
<feature type="binding site" evidence="5">
    <location>
        <position position="74"/>
    </location>
    <ligand>
        <name>isopentenyl diphosphate</name>
        <dbReference type="ChEBI" id="CHEBI:128769"/>
    </ligand>
</feature>
<comment type="catalytic activity">
    <reaction evidence="5">
        <text>isopentenyl diphosphate + 2 oxidized [2Fe-2S]-[ferredoxin] + H2O = (2E)-4-hydroxy-3-methylbut-2-enyl diphosphate + 2 reduced [2Fe-2S]-[ferredoxin] + 2 H(+)</text>
        <dbReference type="Rhea" id="RHEA:24488"/>
        <dbReference type="Rhea" id="RHEA-COMP:10000"/>
        <dbReference type="Rhea" id="RHEA-COMP:10001"/>
        <dbReference type="ChEBI" id="CHEBI:15377"/>
        <dbReference type="ChEBI" id="CHEBI:15378"/>
        <dbReference type="ChEBI" id="CHEBI:33737"/>
        <dbReference type="ChEBI" id="CHEBI:33738"/>
        <dbReference type="ChEBI" id="CHEBI:128753"/>
        <dbReference type="ChEBI" id="CHEBI:128769"/>
        <dbReference type="EC" id="1.17.7.4"/>
    </reaction>
</comment>
<dbReference type="NCBIfam" id="TIGR00216">
    <property type="entry name" value="ispH_lytB"/>
    <property type="match status" value="1"/>
</dbReference>
<keyword evidence="1 5" id="KW-0004">4Fe-4S</keyword>
<comment type="function">
    <text evidence="5">Catalyzes the conversion of 1-hydroxy-2-methyl-2-(E)-butenyl 4-diphosphate (HMBPP) into a mixture of isopentenyl diphosphate (IPP) and dimethylallyl diphosphate (DMAPP). Acts in the terminal step of the DOXP/MEP pathway for isoprenoid precursor biosynthesis.</text>
</comment>
<dbReference type="GO" id="GO:0046872">
    <property type="term" value="F:metal ion binding"/>
    <property type="evidence" value="ECO:0007669"/>
    <property type="project" value="UniProtKB-KW"/>
</dbReference>
<dbReference type="UniPathway" id="UPA00056">
    <property type="reaction ID" value="UER00097"/>
</dbReference>